<dbReference type="PANTHER" id="PTHR12042">
    <property type="entry name" value="LACTOSYLCERAMIDE 4-ALPHA-GALACTOSYLTRANSFERASE ALPHA- 1,4-GALACTOSYLTRANSFERASE"/>
    <property type="match status" value="1"/>
</dbReference>
<evidence type="ECO:0000313" key="9">
    <source>
        <dbReference type="Proteomes" id="UP000250275"/>
    </source>
</evidence>
<evidence type="ECO:0000256" key="2">
    <source>
        <dbReference type="ARBA" id="ARBA00009003"/>
    </source>
</evidence>
<keyword evidence="5" id="KW-0333">Golgi apparatus</keyword>
<feature type="domain" description="Alpha 1,4-glycosyltransferase" evidence="7">
    <location>
        <begin position="213"/>
        <end position="339"/>
    </location>
</feature>
<dbReference type="AlphaFoldDB" id="A0A310SHS0"/>
<dbReference type="EMBL" id="KQ761005">
    <property type="protein sequence ID" value="OAD58410.1"/>
    <property type="molecule type" value="Genomic_DNA"/>
</dbReference>
<dbReference type="SUPFAM" id="SSF53448">
    <property type="entry name" value="Nucleotide-diphospho-sugar transferases"/>
    <property type="match status" value="1"/>
</dbReference>
<dbReference type="Pfam" id="PF04488">
    <property type="entry name" value="Gly_transf_sug"/>
    <property type="match status" value="1"/>
</dbReference>
<name>A0A310SHS0_9HYME</name>
<accession>A0A310SHS0</accession>
<keyword evidence="6" id="KW-0472">Membrane</keyword>
<keyword evidence="3 8" id="KW-0328">Glycosyltransferase</keyword>
<dbReference type="GO" id="GO:0000139">
    <property type="term" value="C:Golgi membrane"/>
    <property type="evidence" value="ECO:0007669"/>
    <property type="project" value="UniProtKB-SubCell"/>
</dbReference>
<sequence>MQMGQKKKLCDVFASVNLSARLRQSVTAVEDARNGLGFLDMKSEQPTPAAWDTNDKPMTDRNIFFHETSCFNEYDLALNARQACAVESAAKMNPNMNVYLLSVSVAKISNQSRKIFNLLQTYPNVRIRHINPERYIKDTPLDQWYRSGVLKRSYWPRSHMSDILRYLTLWKYAGIYLDLDVVVTTSLEHLTNFAGAEDWNQVAAGVIGFDATAFGRRIANACIRDIRANFRGDIWGNNGPGVITRMLQKICSTKYVRSMTATRCHGFKVFPPSAFYPVHYYQWKVYFETKDKNATMKMLEKAMAIHVWNKLSKYEKVFVNSDVPYVVIARKHCPKIFNNCEEVF</sequence>
<dbReference type="Pfam" id="PF04572">
    <property type="entry name" value="Gb3_synth"/>
    <property type="match status" value="1"/>
</dbReference>
<protein>
    <submittedName>
        <fullName evidence="8">Lactosylceramide 4-alpha-galactosyltransferase</fullName>
    </submittedName>
</protein>
<comment type="subcellular location">
    <subcellularLocation>
        <location evidence="1">Golgi apparatus membrane</location>
        <topology evidence="1">Single-pass type II membrane protein</topology>
    </subcellularLocation>
</comment>
<dbReference type="InterPro" id="IPR007577">
    <property type="entry name" value="GlycoTrfase_DXD_sugar-bd_CS"/>
</dbReference>
<dbReference type="InterPro" id="IPR051981">
    <property type="entry name" value="Glycosyltransf_32"/>
</dbReference>
<dbReference type="InterPro" id="IPR007652">
    <property type="entry name" value="A1-4-GlycosylTfrase_dom"/>
</dbReference>
<dbReference type="InterPro" id="IPR029044">
    <property type="entry name" value="Nucleotide-diphossugar_trans"/>
</dbReference>
<reference evidence="8 9" key="1">
    <citation type="submission" date="2015-07" db="EMBL/GenBank/DDBJ databases">
        <title>The genome of Eufriesea mexicana.</title>
        <authorList>
            <person name="Pan H."/>
            <person name="Kapheim K."/>
        </authorList>
    </citation>
    <scope>NUCLEOTIDE SEQUENCE [LARGE SCALE GENOMIC DNA]</scope>
    <source>
        <strain evidence="8">0111107269</strain>
        <tissue evidence="8">Whole body</tissue>
    </source>
</reference>
<dbReference type="OrthoDB" id="409543at2759"/>
<evidence type="ECO:0000256" key="5">
    <source>
        <dbReference type="ARBA" id="ARBA00023034"/>
    </source>
</evidence>
<evidence type="ECO:0000256" key="3">
    <source>
        <dbReference type="ARBA" id="ARBA00022676"/>
    </source>
</evidence>
<proteinExistence type="inferred from homology"/>
<comment type="similarity">
    <text evidence="2">Belongs to the glycosyltransferase 32 family.</text>
</comment>
<evidence type="ECO:0000256" key="6">
    <source>
        <dbReference type="ARBA" id="ARBA00023136"/>
    </source>
</evidence>
<evidence type="ECO:0000256" key="1">
    <source>
        <dbReference type="ARBA" id="ARBA00004323"/>
    </source>
</evidence>
<evidence type="ECO:0000259" key="7">
    <source>
        <dbReference type="Pfam" id="PF04572"/>
    </source>
</evidence>
<dbReference type="GO" id="GO:0035248">
    <property type="term" value="F:alpha-1,4-N-acetylgalactosaminyltransferase activity"/>
    <property type="evidence" value="ECO:0007669"/>
    <property type="project" value="TreeGrafter"/>
</dbReference>
<evidence type="ECO:0000313" key="8">
    <source>
        <dbReference type="EMBL" id="OAD58410.1"/>
    </source>
</evidence>
<dbReference type="Proteomes" id="UP000250275">
    <property type="component" value="Unassembled WGS sequence"/>
</dbReference>
<gene>
    <name evidence="8" type="ORF">WN48_10909</name>
</gene>
<evidence type="ECO:0000256" key="4">
    <source>
        <dbReference type="ARBA" id="ARBA00022679"/>
    </source>
</evidence>
<organism evidence="8 9">
    <name type="scientific">Eufriesea mexicana</name>
    <dbReference type="NCBI Taxonomy" id="516756"/>
    <lineage>
        <taxon>Eukaryota</taxon>
        <taxon>Metazoa</taxon>
        <taxon>Ecdysozoa</taxon>
        <taxon>Arthropoda</taxon>
        <taxon>Hexapoda</taxon>
        <taxon>Insecta</taxon>
        <taxon>Pterygota</taxon>
        <taxon>Neoptera</taxon>
        <taxon>Endopterygota</taxon>
        <taxon>Hymenoptera</taxon>
        <taxon>Apocrita</taxon>
        <taxon>Aculeata</taxon>
        <taxon>Apoidea</taxon>
        <taxon>Anthophila</taxon>
        <taxon>Apidae</taxon>
        <taxon>Eufriesea</taxon>
    </lineage>
</organism>
<dbReference type="Gene3D" id="3.90.550.20">
    <property type="match status" value="1"/>
</dbReference>
<keyword evidence="9" id="KW-1185">Reference proteome</keyword>
<dbReference type="GO" id="GO:0006688">
    <property type="term" value="P:glycosphingolipid biosynthetic process"/>
    <property type="evidence" value="ECO:0007669"/>
    <property type="project" value="TreeGrafter"/>
</dbReference>
<keyword evidence="4 8" id="KW-0808">Transferase</keyword>
<dbReference type="PANTHER" id="PTHR12042:SF21">
    <property type="entry name" value="ALPHA1,4-GALACTOSYLTRANSFERASE 1-RELATED"/>
    <property type="match status" value="1"/>
</dbReference>